<feature type="transmembrane region" description="Helical" evidence="1">
    <location>
        <begin position="33"/>
        <end position="51"/>
    </location>
</feature>
<dbReference type="AlphaFoldDB" id="A0A6J4KC05"/>
<reference evidence="2" key="1">
    <citation type="submission" date="2020-02" db="EMBL/GenBank/DDBJ databases">
        <authorList>
            <person name="Meier V. D."/>
        </authorList>
    </citation>
    <scope>NUCLEOTIDE SEQUENCE</scope>
    <source>
        <strain evidence="2">AVDCRST_MAG93</strain>
    </source>
</reference>
<keyword evidence="1" id="KW-0472">Membrane</keyword>
<gene>
    <name evidence="2" type="ORF">AVDCRST_MAG93-4611</name>
</gene>
<dbReference type="EMBL" id="CADCTR010001559">
    <property type="protein sequence ID" value="CAA9301186.1"/>
    <property type="molecule type" value="Genomic_DNA"/>
</dbReference>
<organism evidence="2">
    <name type="scientific">uncultured Chloroflexia bacterium</name>
    <dbReference type="NCBI Taxonomy" id="1672391"/>
    <lineage>
        <taxon>Bacteria</taxon>
        <taxon>Bacillati</taxon>
        <taxon>Chloroflexota</taxon>
        <taxon>Chloroflexia</taxon>
        <taxon>environmental samples</taxon>
    </lineage>
</organism>
<proteinExistence type="predicted"/>
<keyword evidence="1" id="KW-1133">Transmembrane helix</keyword>
<evidence type="ECO:0000313" key="2">
    <source>
        <dbReference type="EMBL" id="CAA9301186.1"/>
    </source>
</evidence>
<keyword evidence="1" id="KW-0812">Transmembrane</keyword>
<sequence length="54" mass="5902">MRSGVSRLAFSLAKGSFFIVVFALATEWAVSEGLSLVVGLWVGFVLAWGAFRFF</sequence>
<name>A0A6J4KC05_9CHLR</name>
<feature type="non-terminal residue" evidence="2">
    <location>
        <position position="54"/>
    </location>
</feature>
<evidence type="ECO:0000256" key="1">
    <source>
        <dbReference type="SAM" id="Phobius"/>
    </source>
</evidence>
<protein>
    <submittedName>
        <fullName evidence="2">Uncharacterized protein</fullName>
    </submittedName>
</protein>
<accession>A0A6J4KC05</accession>